<dbReference type="Proteomes" id="UP000553632">
    <property type="component" value="Unassembled WGS sequence"/>
</dbReference>
<comment type="similarity">
    <text evidence="4">Belongs to the cytochrome b5 family.</text>
</comment>
<evidence type="ECO:0000313" key="6">
    <source>
        <dbReference type="EMBL" id="KAF4704552.1"/>
    </source>
</evidence>
<comment type="caution">
    <text evidence="6">The sequence shown here is derived from an EMBL/GenBank/DDBJ whole genome shotgun (WGS) entry which is preliminary data.</text>
</comment>
<dbReference type="PANTHER" id="PTHR19359:SF146">
    <property type="entry name" value="B5, PUTATIVE-RELATED"/>
    <property type="match status" value="1"/>
</dbReference>
<dbReference type="EMBL" id="JABANO010034781">
    <property type="protein sequence ID" value="KAF4704552.1"/>
    <property type="molecule type" value="Genomic_DNA"/>
</dbReference>
<dbReference type="InterPro" id="IPR001199">
    <property type="entry name" value="Cyt_B5-like_heme/steroid-bd"/>
</dbReference>
<dbReference type="GO" id="GO:0046872">
    <property type="term" value="F:metal ion binding"/>
    <property type="evidence" value="ECO:0007669"/>
    <property type="project" value="UniProtKB-KW"/>
</dbReference>
<protein>
    <recommendedName>
        <fullName evidence="5">Cytochrome b5 heme-binding domain-containing protein</fullName>
    </recommendedName>
</protein>
<dbReference type="PANTHER" id="PTHR19359">
    <property type="entry name" value="CYTOCHROME B5"/>
    <property type="match status" value="1"/>
</dbReference>
<dbReference type="PROSITE" id="PS50255">
    <property type="entry name" value="CYTOCHROME_B5_2"/>
    <property type="match status" value="1"/>
</dbReference>
<name>A0A7J6Q8P2_PEROL</name>
<reference evidence="6 7" key="1">
    <citation type="submission" date="2020-04" db="EMBL/GenBank/DDBJ databases">
        <title>Perkinsus olseni comparative genomics.</title>
        <authorList>
            <person name="Bogema D.R."/>
        </authorList>
    </citation>
    <scope>NUCLEOTIDE SEQUENCE [LARGE SCALE GENOMIC DNA]</scope>
    <source>
        <strain evidence="6 7">ATCC PRA-207</strain>
    </source>
</reference>
<evidence type="ECO:0000256" key="3">
    <source>
        <dbReference type="ARBA" id="ARBA00023004"/>
    </source>
</evidence>
<dbReference type="InterPro" id="IPR050668">
    <property type="entry name" value="Cytochrome_b5"/>
</dbReference>
<proteinExistence type="inferred from homology"/>
<keyword evidence="1" id="KW-0349">Heme</keyword>
<evidence type="ECO:0000256" key="1">
    <source>
        <dbReference type="ARBA" id="ARBA00022617"/>
    </source>
</evidence>
<dbReference type="GO" id="GO:0020037">
    <property type="term" value="F:heme binding"/>
    <property type="evidence" value="ECO:0007669"/>
    <property type="project" value="TreeGrafter"/>
</dbReference>
<dbReference type="Gene3D" id="3.10.120.10">
    <property type="entry name" value="Cytochrome b5-like heme/steroid binding domain"/>
    <property type="match status" value="1"/>
</dbReference>
<keyword evidence="7" id="KW-1185">Reference proteome</keyword>
<accession>A0A7J6Q8P2</accession>
<keyword evidence="2" id="KW-0479">Metal-binding</keyword>
<feature type="domain" description="Cytochrome b5 heme-binding" evidence="5">
    <location>
        <begin position="67"/>
        <end position="144"/>
    </location>
</feature>
<dbReference type="Pfam" id="PF00173">
    <property type="entry name" value="Cyt-b5"/>
    <property type="match status" value="1"/>
</dbReference>
<gene>
    <name evidence="6" type="ORF">FOZ63_014051</name>
</gene>
<evidence type="ECO:0000313" key="7">
    <source>
        <dbReference type="Proteomes" id="UP000553632"/>
    </source>
</evidence>
<dbReference type="GO" id="GO:0016020">
    <property type="term" value="C:membrane"/>
    <property type="evidence" value="ECO:0007669"/>
    <property type="project" value="TreeGrafter"/>
</dbReference>
<dbReference type="SMART" id="SM01117">
    <property type="entry name" value="Cyt-b5"/>
    <property type="match status" value="1"/>
</dbReference>
<evidence type="ECO:0000256" key="2">
    <source>
        <dbReference type="ARBA" id="ARBA00022723"/>
    </source>
</evidence>
<dbReference type="SUPFAM" id="SSF55856">
    <property type="entry name" value="Cytochrome b5-like heme/steroid binding domain"/>
    <property type="match status" value="1"/>
</dbReference>
<dbReference type="OMA" id="CITCGLK"/>
<evidence type="ECO:0000259" key="5">
    <source>
        <dbReference type="PROSITE" id="PS50255"/>
    </source>
</evidence>
<dbReference type="InterPro" id="IPR036400">
    <property type="entry name" value="Cyt_B5-like_heme/steroid_sf"/>
</dbReference>
<keyword evidence="3" id="KW-0408">Iron</keyword>
<evidence type="ECO:0000256" key="4">
    <source>
        <dbReference type="ARBA" id="ARBA00038168"/>
    </source>
</evidence>
<dbReference type="AlphaFoldDB" id="A0A7J6Q8P2"/>
<organism evidence="6 7">
    <name type="scientific">Perkinsus olseni</name>
    <name type="common">Perkinsus atlanticus</name>
    <dbReference type="NCBI Taxonomy" id="32597"/>
    <lineage>
        <taxon>Eukaryota</taxon>
        <taxon>Sar</taxon>
        <taxon>Alveolata</taxon>
        <taxon>Perkinsozoa</taxon>
        <taxon>Perkinsea</taxon>
        <taxon>Perkinsida</taxon>
        <taxon>Perkinsidae</taxon>
        <taxon>Perkinsus</taxon>
    </lineage>
</organism>
<sequence>MIVILLMLDNSDDHSYRRHQVCSAADTTCITCGLKLESVNSRWSDGHTPTQRGFSIKGFALRSGAPLQEFTTCQVQRHNRVNDCWICAHGKVYDVSEFMFEHAAGIRPLMQRAGGVKDASIDYDFHSSKSRHNEWRRLCIGRVVPCPLRGDPFGVTKTSSSDGGSCGIM</sequence>